<dbReference type="Gene3D" id="3.50.50.60">
    <property type="entry name" value="FAD/NAD(P)-binding domain"/>
    <property type="match status" value="2"/>
</dbReference>
<evidence type="ECO:0000256" key="2">
    <source>
        <dbReference type="ARBA" id="ARBA00023002"/>
    </source>
</evidence>
<dbReference type="PRINTS" id="PR00368">
    <property type="entry name" value="FADPNR"/>
</dbReference>
<evidence type="ECO:0000313" key="6">
    <source>
        <dbReference type="Proteomes" id="UP000563898"/>
    </source>
</evidence>
<protein>
    <submittedName>
        <fullName evidence="5">FAD-dependent oxidoreductase</fullName>
    </submittedName>
</protein>
<dbReference type="SUPFAM" id="SSF51905">
    <property type="entry name" value="FAD/NAD(P)-binding domain"/>
    <property type="match status" value="2"/>
</dbReference>
<dbReference type="AlphaFoldDB" id="A0A846WNJ0"/>
<keyword evidence="2" id="KW-0560">Oxidoreductase</keyword>
<dbReference type="InterPro" id="IPR050097">
    <property type="entry name" value="Ferredoxin-NADP_redctase_2"/>
</dbReference>
<dbReference type="PRINTS" id="PR00469">
    <property type="entry name" value="PNDRDTASEII"/>
</dbReference>
<reference evidence="5 6" key="1">
    <citation type="submission" date="2020-04" db="EMBL/GenBank/DDBJ databases">
        <title>MicrobeNet Type strains.</title>
        <authorList>
            <person name="Nicholson A.C."/>
        </authorList>
    </citation>
    <scope>NUCLEOTIDE SEQUENCE [LARGE SCALE GENOMIC DNA]</scope>
    <source>
        <strain evidence="5 6">ATCC BAA-14</strain>
    </source>
</reference>
<dbReference type="PANTHER" id="PTHR48105">
    <property type="entry name" value="THIOREDOXIN REDUCTASE 1-RELATED-RELATED"/>
    <property type="match status" value="1"/>
</dbReference>
<dbReference type="GO" id="GO:0004791">
    <property type="term" value="F:thioredoxin-disulfide reductase (NADPH) activity"/>
    <property type="evidence" value="ECO:0007669"/>
    <property type="project" value="UniProtKB-EC"/>
</dbReference>
<evidence type="ECO:0000259" key="4">
    <source>
        <dbReference type="Pfam" id="PF07992"/>
    </source>
</evidence>
<accession>A0A846WNJ0</accession>
<proteinExistence type="predicted"/>
<evidence type="ECO:0000256" key="1">
    <source>
        <dbReference type="ARBA" id="ARBA00022630"/>
    </source>
</evidence>
<dbReference type="Proteomes" id="UP000563898">
    <property type="component" value="Unassembled WGS sequence"/>
</dbReference>
<keyword evidence="1" id="KW-0285">Flavoprotein</keyword>
<gene>
    <name evidence="5" type="ORF">HGA05_15320</name>
</gene>
<organism evidence="5 6">
    <name type="scientific">Gordonia polyisoprenivorans</name>
    <dbReference type="NCBI Taxonomy" id="84595"/>
    <lineage>
        <taxon>Bacteria</taxon>
        <taxon>Bacillati</taxon>
        <taxon>Actinomycetota</taxon>
        <taxon>Actinomycetes</taxon>
        <taxon>Mycobacteriales</taxon>
        <taxon>Gordoniaceae</taxon>
        <taxon>Gordonia</taxon>
    </lineage>
</organism>
<dbReference type="Pfam" id="PF07992">
    <property type="entry name" value="Pyr_redox_2"/>
    <property type="match status" value="1"/>
</dbReference>
<comment type="caution">
    <text evidence="5">The sequence shown here is derived from an EMBL/GenBank/DDBJ whole genome shotgun (WGS) entry which is preliminary data.</text>
</comment>
<dbReference type="InterPro" id="IPR036188">
    <property type="entry name" value="FAD/NAD-bd_sf"/>
</dbReference>
<evidence type="ECO:0000313" key="5">
    <source>
        <dbReference type="EMBL" id="NKY02939.1"/>
    </source>
</evidence>
<name>A0A846WNJ0_9ACTN</name>
<comment type="catalytic activity">
    <reaction evidence="3">
        <text>[thioredoxin]-dithiol + NADP(+) = [thioredoxin]-disulfide + NADPH + H(+)</text>
        <dbReference type="Rhea" id="RHEA:20345"/>
        <dbReference type="Rhea" id="RHEA-COMP:10698"/>
        <dbReference type="Rhea" id="RHEA-COMP:10700"/>
        <dbReference type="ChEBI" id="CHEBI:15378"/>
        <dbReference type="ChEBI" id="CHEBI:29950"/>
        <dbReference type="ChEBI" id="CHEBI:50058"/>
        <dbReference type="ChEBI" id="CHEBI:57783"/>
        <dbReference type="ChEBI" id="CHEBI:58349"/>
        <dbReference type="EC" id="1.8.1.9"/>
    </reaction>
</comment>
<feature type="domain" description="FAD/NAD(P)-binding" evidence="4">
    <location>
        <begin position="258"/>
        <end position="564"/>
    </location>
</feature>
<dbReference type="EMBL" id="JAAXPC010000008">
    <property type="protein sequence ID" value="NKY02939.1"/>
    <property type="molecule type" value="Genomic_DNA"/>
</dbReference>
<sequence>MTEPMPGTAAGPETPTPTILLVTGNHADALSDEFGRYRRDYHVRCVSSAIEAITTLGQLSSQGEPIALIVAESELSDMPILEALGTFRSIVPTARRVVVIHWDRFATTSEALRIPLRKGKFDTFLLMPRGARDEEFHYAITEMLSDWGATIAAPVVESIRIIADTESPLTLEIRDLLDRMGMPHRTHTPDSPAGREAQAAFDHSAIDGTDTTDGPRFPLVQSMVSKSHRTVIAPDSARDVSVMMYGRPSDVAEDSVVDLAIAGAGPAGLAAAVYAASEGLSTVVIESSAIGGQAGTSSMIRNYLGFPRGISGMRLAQRARTQAVRFGARFYSGWAVERLEVGVENRPHCLITDGGDVRAHAVLIASGVAYRRLSVDSLEALVGLGVFYGAAMSAAREMEGRDVIVVGGGNSAGQAAIHLARFARSVTIVVRRADLTSTMSQYLIGEIAYHPRISVCGGCEVVDGGGSPTLDRITLRHRSTGTLEERAVGGLFLLIGAEPHCEWIPDDIARDARGFVLTGRDVPKDRWGDGLPPANLATSAPGVFAAGDIRSGSMKRVASASGEGAGVVPLVHQWVEARALG</sequence>
<dbReference type="InterPro" id="IPR023753">
    <property type="entry name" value="FAD/NAD-binding_dom"/>
</dbReference>
<evidence type="ECO:0000256" key="3">
    <source>
        <dbReference type="ARBA" id="ARBA00048132"/>
    </source>
</evidence>